<evidence type="ECO:0000313" key="8">
    <source>
        <dbReference type="Proteomes" id="UP000682111"/>
    </source>
</evidence>
<keyword evidence="2" id="KW-0805">Transcription regulation</keyword>
<evidence type="ECO:0000256" key="4">
    <source>
        <dbReference type="ARBA" id="ARBA00023163"/>
    </source>
</evidence>
<dbReference type="Pfam" id="PF04542">
    <property type="entry name" value="Sigma70_r2"/>
    <property type="match status" value="1"/>
</dbReference>
<dbReference type="PANTHER" id="PTHR43133">
    <property type="entry name" value="RNA POLYMERASE ECF-TYPE SIGMA FACTO"/>
    <property type="match status" value="1"/>
</dbReference>
<dbReference type="Gene3D" id="1.10.1740.10">
    <property type="match status" value="1"/>
</dbReference>
<evidence type="ECO:0000313" key="7">
    <source>
        <dbReference type="EMBL" id="GIN64168.1"/>
    </source>
</evidence>
<name>A0A919WL87_9BACI</name>
<evidence type="ECO:0000256" key="1">
    <source>
        <dbReference type="ARBA" id="ARBA00010641"/>
    </source>
</evidence>
<dbReference type="InterPro" id="IPR036388">
    <property type="entry name" value="WH-like_DNA-bd_sf"/>
</dbReference>
<dbReference type="InterPro" id="IPR014284">
    <property type="entry name" value="RNA_pol_sigma-70_dom"/>
</dbReference>
<feature type="domain" description="RNA polymerase sigma factor 70 region 4 type 2" evidence="6">
    <location>
        <begin position="109"/>
        <end position="161"/>
    </location>
</feature>
<dbReference type="AlphaFoldDB" id="A0A919WL87"/>
<dbReference type="SUPFAM" id="SSF88946">
    <property type="entry name" value="Sigma2 domain of RNA polymerase sigma factors"/>
    <property type="match status" value="1"/>
</dbReference>
<organism evidence="7 8">
    <name type="scientific">Robertmurraya siralis</name>
    <dbReference type="NCBI Taxonomy" id="77777"/>
    <lineage>
        <taxon>Bacteria</taxon>
        <taxon>Bacillati</taxon>
        <taxon>Bacillota</taxon>
        <taxon>Bacilli</taxon>
        <taxon>Bacillales</taxon>
        <taxon>Bacillaceae</taxon>
        <taxon>Robertmurraya</taxon>
    </lineage>
</organism>
<dbReference type="GO" id="GO:0003677">
    <property type="term" value="F:DNA binding"/>
    <property type="evidence" value="ECO:0007669"/>
    <property type="project" value="InterPro"/>
</dbReference>
<dbReference type="InterPro" id="IPR013249">
    <property type="entry name" value="RNA_pol_sigma70_r4_t2"/>
</dbReference>
<dbReference type="EMBL" id="BORC01000011">
    <property type="protein sequence ID" value="GIN64168.1"/>
    <property type="molecule type" value="Genomic_DNA"/>
</dbReference>
<sequence>MTTNEQLVIKAIAGNEAAFIELMKMYKIDLYKTGLSFFKNEEEALEAIQEVTYRAYKSIRKIKEPAYFKTWLMRIMINYCQDQLKKKKREVLNEDYIQAQGVSESHSALEIEDVLQSLDSRSRELLTLKYLHGLKIKEIAYAMDCPEGTIKTWLHKALQEMRSKFSEEGEN</sequence>
<dbReference type="RefSeq" id="WP_235879570.1">
    <property type="nucleotide sequence ID" value="NZ_BORC01000011.1"/>
</dbReference>
<dbReference type="InterPro" id="IPR013325">
    <property type="entry name" value="RNA_pol_sigma_r2"/>
</dbReference>
<dbReference type="Pfam" id="PF08281">
    <property type="entry name" value="Sigma70_r4_2"/>
    <property type="match status" value="1"/>
</dbReference>
<dbReference type="CDD" id="cd06171">
    <property type="entry name" value="Sigma70_r4"/>
    <property type="match status" value="1"/>
</dbReference>
<dbReference type="InterPro" id="IPR039425">
    <property type="entry name" value="RNA_pol_sigma-70-like"/>
</dbReference>
<accession>A0A919WL87</accession>
<evidence type="ECO:0000256" key="3">
    <source>
        <dbReference type="ARBA" id="ARBA00023082"/>
    </source>
</evidence>
<comment type="caution">
    <text evidence="7">The sequence shown here is derived from an EMBL/GenBank/DDBJ whole genome shotgun (WGS) entry which is preliminary data.</text>
</comment>
<dbReference type="InterPro" id="IPR013324">
    <property type="entry name" value="RNA_pol_sigma_r3/r4-like"/>
</dbReference>
<evidence type="ECO:0000259" key="5">
    <source>
        <dbReference type="Pfam" id="PF04542"/>
    </source>
</evidence>
<dbReference type="GO" id="GO:0016987">
    <property type="term" value="F:sigma factor activity"/>
    <property type="evidence" value="ECO:0007669"/>
    <property type="project" value="UniProtKB-KW"/>
</dbReference>
<protein>
    <submittedName>
        <fullName evidence="7">DNA-directed RNA polymerase sigma-70 factor</fullName>
    </submittedName>
</protein>
<dbReference type="GO" id="GO:0000428">
    <property type="term" value="C:DNA-directed RNA polymerase complex"/>
    <property type="evidence" value="ECO:0007669"/>
    <property type="project" value="UniProtKB-KW"/>
</dbReference>
<dbReference type="NCBIfam" id="TIGR02937">
    <property type="entry name" value="sigma70-ECF"/>
    <property type="match status" value="1"/>
</dbReference>
<dbReference type="InterPro" id="IPR007627">
    <property type="entry name" value="RNA_pol_sigma70_r2"/>
</dbReference>
<gene>
    <name evidence="7" type="ORF">J27TS8_41610</name>
</gene>
<dbReference type="SUPFAM" id="SSF88659">
    <property type="entry name" value="Sigma3 and sigma4 domains of RNA polymerase sigma factors"/>
    <property type="match status" value="1"/>
</dbReference>
<evidence type="ECO:0000259" key="6">
    <source>
        <dbReference type="Pfam" id="PF08281"/>
    </source>
</evidence>
<evidence type="ECO:0000256" key="2">
    <source>
        <dbReference type="ARBA" id="ARBA00023015"/>
    </source>
</evidence>
<keyword evidence="4" id="KW-0804">Transcription</keyword>
<comment type="similarity">
    <text evidence="1">Belongs to the sigma-70 factor family. ECF subfamily.</text>
</comment>
<proteinExistence type="inferred from homology"/>
<dbReference type="Gene3D" id="1.10.10.10">
    <property type="entry name" value="Winged helix-like DNA-binding domain superfamily/Winged helix DNA-binding domain"/>
    <property type="match status" value="1"/>
</dbReference>
<keyword evidence="8" id="KW-1185">Reference proteome</keyword>
<dbReference type="PANTHER" id="PTHR43133:SF51">
    <property type="entry name" value="RNA POLYMERASE SIGMA FACTOR"/>
    <property type="match status" value="1"/>
</dbReference>
<keyword evidence="3" id="KW-0731">Sigma factor</keyword>
<reference evidence="7" key="1">
    <citation type="submission" date="2021-03" db="EMBL/GenBank/DDBJ databases">
        <title>Antimicrobial resistance genes in bacteria isolated from Japanese honey, and their potential for conferring macrolide and lincosamide resistance in the American foulbrood pathogen Paenibacillus larvae.</title>
        <authorList>
            <person name="Okamoto M."/>
            <person name="Kumagai M."/>
            <person name="Kanamori H."/>
            <person name="Takamatsu D."/>
        </authorList>
    </citation>
    <scope>NUCLEOTIDE SEQUENCE</scope>
    <source>
        <strain evidence="7">J27TS8</strain>
    </source>
</reference>
<dbReference type="GO" id="GO:0006352">
    <property type="term" value="P:DNA-templated transcription initiation"/>
    <property type="evidence" value="ECO:0007669"/>
    <property type="project" value="InterPro"/>
</dbReference>
<keyword evidence="7" id="KW-0240">DNA-directed RNA polymerase</keyword>
<dbReference type="Proteomes" id="UP000682111">
    <property type="component" value="Unassembled WGS sequence"/>
</dbReference>
<feature type="domain" description="RNA polymerase sigma-70 region 2" evidence="5">
    <location>
        <begin position="22"/>
        <end position="89"/>
    </location>
</feature>